<gene>
    <name evidence="2" type="ORF">ACFSKP_14475</name>
</gene>
<dbReference type="RefSeq" id="WP_250430402.1">
    <property type="nucleotide sequence ID" value="NZ_JALPRR010000003.1"/>
</dbReference>
<reference evidence="3" key="1">
    <citation type="journal article" date="2019" name="Int. J. Syst. Evol. Microbiol.">
        <title>The Global Catalogue of Microorganisms (GCM) 10K type strain sequencing project: providing services to taxonomists for standard genome sequencing and annotation.</title>
        <authorList>
            <consortium name="The Broad Institute Genomics Platform"/>
            <consortium name="The Broad Institute Genome Sequencing Center for Infectious Disease"/>
            <person name="Wu L."/>
            <person name="Ma J."/>
        </authorList>
    </citation>
    <scope>NUCLEOTIDE SEQUENCE [LARGE SCALE GENOMIC DNA]</scope>
    <source>
        <strain evidence="3">CGMCC 4.1782</strain>
    </source>
</reference>
<keyword evidence="1" id="KW-1133">Transmembrane helix</keyword>
<dbReference type="PANTHER" id="PTHR30441:SF8">
    <property type="entry name" value="DUF748 DOMAIN-CONTAINING PROTEIN"/>
    <property type="match status" value="1"/>
</dbReference>
<dbReference type="EMBL" id="JBHUIM010000002">
    <property type="protein sequence ID" value="MFD2247470.1"/>
    <property type="molecule type" value="Genomic_DNA"/>
</dbReference>
<dbReference type="InterPro" id="IPR052894">
    <property type="entry name" value="AsmA-related"/>
</dbReference>
<evidence type="ECO:0000313" key="3">
    <source>
        <dbReference type="Proteomes" id="UP001597374"/>
    </source>
</evidence>
<keyword evidence="1" id="KW-0472">Membrane</keyword>
<keyword evidence="3" id="KW-1185">Reference proteome</keyword>
<keyword evidence="1" id="KW-0812">Transmembrane</keyword>
<feature type="transmembrane region" description="Helical" evidence="1">
    <location>
        <begin position="12"/>
        <end position="32"/>
    </location>
</feature>
<evidence type="ECO:0000256" key="1">
    <source>
        <dbReference type="SAM" id="Phobius"/>
    </source>
</evidence>
<sequence length="1057" mass="118502">MKFHRFIKFSLIVVGLVLSLVLVVLLMLPMLYQEKAPALLRQKFESSSDMVLAPFQMEISSWRNFPYLTFSIDDVALVDTSNNRSIEVLRIKHAEALVSVLQWPFGVVRVSKVYLDGLVFHQQVDSTGKKIGLSFRERESATDASGDVSLHIPHVRIRNARILSENHYKKGAFSIQLLNSDLALEVRNNALNLKGKLNGKIDYIASRELRLFQDKKFTADAFYTYDLKKKLGRIQNSKAILNGNEVLISGTHQKPTTGPGAELDLHFQGDQPFFFLLNQMESVRSIPLLKRVKSEGRVKLHYHIAGNSSPMQRPRSRLYFALQDGKLHWPTSRITLSHIQIAGQLDNGPEHSPESSSFTLHNLSARSGTDSVQLKATITNFTEPFVDAHLSGSYTLDSLAQVLPPTYIALPKGTLAGNIAIKGNLHANDGRKKEQDLQWKGAISLQNVAFRPANLTVACTEVNGKAVLTGNELRLPQFSGKVGGEPFSVTGSVKDVMNYLLGQSPTITVDGAVRLKQVNTAWIKLEAGAEAGRQKKAVASTVKTDNSILPAFLRLNMRLQCEQLELEKATIRKMHARLRSNGNRLTLSDIGLTTQGITVKGNLSVPNNSRQLHAANLQLSANLDSLDLTSMQQINALANTSGRDKAAEATQKNGLAYILPLQKAQLSVHVRNVNLPGNEDMKNFSLQLNKNRNHVTMRDMRFTTSKGGKATASGGFQLNKSKLTKPYLDVAMQYKFLDLQAFMQNFAALKTLLPPPDTASTPARADGKYKFKEKAYDLSLYIKAGELKYEYLRGANLAINARMNREQAQLDRLYLDAFGGMIYAHGLMDLNEPTDTVPVRLKAQVQDVDLKQIFAFAEQMELDVLGSRNIEGKADCNLTVFTKLDQTFTPSFDRTVAYTKATFRGMELKDIMPIQEALGFMRKERTEHLYFEDVNADFVLYKNKFLTPGFSLNNNLSSFDLRGSYTMKGNANLSMDVNVLNILFGNNERRIEQIQEDSLALKSNKRQQHLLLVREQDKYKVKLSNRKERESITDTLRNEFTDVLNRYQIDTVFTVVK</sequence>
<comment type="caution">
    <text evidence="2">The sequence shown here is derived from an EMBL/GenBank/DDBJ whole genome shotgun (WGS) entry which is preliminary data.</text>
</comment>
<dbReference type="PANTHER" id="PTHR30441">
    <property type="entry name" value="DUF748 DOMAIN-CONTAINING PROTEIN"/>
    <property type="match status" value="1"/>
</dbReference>
<evidence type="ECO:0000313" key="2">
    <source>
        <dbReference type="EMBL" id="MFD2247470.1"/>
    </source>
</evidence>
<dbReference type="Proteomes" id="UP001597374">
    <property type="component" value="Unassembled WGS sequence"/>
</dbReference>
<proteinExistence type="predicted"/>
<organism evidence="2 3">
    <name type="scientific">Pontibacter ruber</name>
    <dbReference type="NCBI Taxonomy" id="1343895"/>
    <lineage>
        <taxon>Bacteria</taxon>
        <taxon>Pseudomonadati</taxon>
        <taxon>Bacteroidota</taxon>
        <taxon>Cytophagia</taxon>
        <taxon>Cytophagales</taxon>
        <taxon>Hymenobacteraceae</taxon>
        <taxon>Pontibacter</taxon>
    </lineage>
</organism>
<accession>A0ABW5CZJ4</accession>
<protein>
    <submittedName>
        <fullName evidence="2">AsmA family protein</fullName>
    </submittedName>
</protein>
<name>A0ABW5CZJ4_9BACT</name>